<reference evidence="5" key="2">
    <citation type="journal article" date="2015" name="Data Brief">
        <title>Shoot transcriptome of the giant reed, Arundo donax.</title>
        <authorList>
            <person name="Barrero R.A."/>
            <person name="Guerrero F.D."/>
            <person name="Moolhuijzen P."/>
            <person name="Goolsby J.A."/>
            <person name="Tidwell J."/>
            <person name="Bellgard S.E."/>
            <person name="Bellgard M.I."/>
        </authorList>
    </citation>
    <scope>NUCLEOTIDE SEQUENCE</scope>
    <source>
        <tissue evidence="5">Shoot tissue taken approximately 20 cm above the soil surface</tissue>
    </source>
</reference>
<dbReference type="GO" id="GO:0045144">
    <property type="term" value="P:meiotic sister chromatid segregation"/>
    <property type="evidence" value="ECO:0007669"/>
    <property type="project" value="InterPro"/>
</dbReference>
<feature type="domain" description="Shugoshin C-terminal" evidence="4">
    <location>
        <begin position="293"/>
        <end position="317"/>
    </location>
</feature>
<name>A0A0A9AWL3_ARUDO</name>
<dbReference type="GO" id="GO:0034090">
    <property type="term" value="P:maintenance of meiotic sister chromatid cohesion"/>
    <property type="evidence" value="ECO:0007669"/>
    <property type="project" value="InterPro"/>
</dbReference>
<evidence type="ECO:0000259" key="4">
    <source>
        <dbReference type="Pfam" id="PF07557"/>
    </source>
</evidence>
<evidence type="ECO:0000256" key="3">
    <source>
        <dbReference type="SAM" id="MobiDB-lite"/>
    </source>
</evidence>
<feature type="region of interest" description="Disordered" evidence="3">
    <location>
        <begin position="160"/>
        <end position="255"/>
    </location>
</feature>
<dbReference type="EMBL" id="GBRH01242379">
    <property type="protein sequence ID" value="JAD55516.1"/>
    <property type="molecule type" value="Transcribed_RNA"/>
</dbReference>
<keyword evidence="2" id="KW-0159">Chromosome partition</keyword>
<dbReference type="GO" id="GO:0000775">
    <property type="term" value="C:chromosome, centromeric region"/>
    <property type="evidence" value="ECO:0007669"/>
    <property type="project" value="InterPro"/>
</dbReference>
<dbReference type="InterPro" id="IPR044693">
    <property type="entry name" value="SGO_plant"/>
</dbReference>
<dbReference type="PANTHER" id="PTHR34373">
    <property type="entry name" value="SHUGOSHIN 2"/>
    <property type="match status" value="1"/>
</dbReference>
<dbReference type="Pfam" id="PF07557">
    <property type="entry name" value="Shugoshin_C"/>
    <property type="match status" value="1"/>
</dbReference>
<dbReference type="AlphaFoldDB" id="A0A0A9AWL3"/>
<dbReference type="PANTHER" id="PTHR34373:SF9">
    <property type="entry name" value="SHUGOSHIN 2"/>
    <property type="match status" value="1"/>
</dbReference>
<sequence length="318" mass="34694">MEAAVLAPQQAVSPPAAAPARKAPASSAPKPRCAAARRKTLGDITNLKRRAPAEEPGDEAACAAADGAAEAGVAQLVKENADLVKLLEERDEIIQLAGTEIEKLRLANWELARENSRIMAELNLGKNKLLVLQHELACSRTVLKAKTSELEEAKRAMKLRERLQQQQQKTANGTTHHLGPERAAQIKDGGVVNPEPDSDASRALSAKRPGNASRKRMLRSRSLGPGASLTLAPPKETTQRRKSMRTPHPSDQREDLFEIQDVQVAIGSCKIDPESASGSERPGHKFLRRSSLGRPLRQARERVATYKEVPLNIKLRRS</sequence>
<feature type="region of interest" description="Disordered" evidence="3">
    <location>
        <begin position="1"/>
        <end position="41"/>
    </location>
</feature>
<organism evidence="5">
    <name type="scientific">Arundo donax</name>
    <name type="common">Giant reed</name>
    <name type="synonym">Donax arundinaceus</name>
    <dbReference type="NCBI Taxonomy" id="35708"/>
    <lineage>
        <taxon>Eukaryota</taxon>
        <taxon>Viridiplantae</taxon>
        <taxon>Streptophyta</taxon>
        <taxon>Embryophyta</taxon>
        <taxon>Tracheophyta</taxon>
        <taxon>Spermatophyta</taxon>
        <taxon>Magnoliopsida</taxon>
        <taxon>Liliopsida</taxon>
        <taxon>Poales</taxon>
        <taxon>Poaceae</taxon>
        <taxon>PACMAD clade</taxon>
        <taxon>Arundinoideae</taxon>
        <taxon>Arundineae</taxon>
        <taxon>Arundo</taxon>
    </lineage>
</organism>
<accession>A0A0A9AWL3</accession>
<evidence type="ECO:0000256" key="2">
    <source>
        <dbReference type="ARBA" id="ARBA00022829"/>
    </source>
</evidence>
<comment type="similarity">
    <text evidence="1">Belongs to the shugoshin family.</text>
</comment>
<dbReference type="InterPro" id="IPR011515">
    <property type="entry name" value="Shugoshin_C"/>
</dbReference>
<feature type="region of interest" description="Disordered" evidence="3">
    <location>
        <begin position="272"/>
        <end position="294"/>
    </location>
</feature>
<feature type="compositionally biased region" description="Low complexity" evidence="3">
    <location>
        <begin position="1"/>
        <end position="34"/>
    </location>
</feature>
<protein>
    <recommendedName>
        <fullName evidence="4">Shugoshin C-terminal domain-containing protein</fullName>
    </recommendedName>
</protein>
<evidence type="ECO:0000313" key="5">
    <source>
        <dbReference type="EMBL" id="JAD55516.1"/>
    </source>
</evidence>
<dbReference type="GO" id="GO:0005634">
    <property type="term" value="C:nucleus"/>
    <property type="evidence" value="ECO:0007669"/>
    <property type="project" value="InterPro"/>
</dbReference>
<evidence type="ECO:0000256" key="1">
    <source>
        <dbReference type="ARBA" id="ARBA00010845"/>
    </source>
</evidence>
<proteinExistence type="inferred from homology"/>
<reference evidence="5" key="1">
    <citation type="submission" date="2014-09" db="EMBL/GenBank/DDBJ databases">
        <authorList>
            <person name="Magalhaes I.L.F."/>
            <person name="Oliveira U."/>
            <person name="Santos F.R."/>
            <person name="Vidigal T.H.D.A."/>
            <person name="Brescovit A.D."/>
            <person name="Santos A.J."/>
        </authorList>
    </citation>
    <scope>NUCLEOTIDE SEQUENCE</scope>
    <source>
        <tissue evidence="5">Shoot tissue taken approximately 20 cm above the soil surface</tissue>
    </source>
</reference>